<evidence type="ECO:0000256" key="6">
    <source>
        <dbReference type="ARBA" id="ARBA00023163"/>
    </source>
</evidence>
<dbReference type="EMBL" id="LXTC01000005">
    <property type="protein sequence ID" value="OBA20029.1"/>
    <property type="molecule type" value="Genomic_DNA"/>
</dbReference>
<reference evidence="10 11" key="1">
    <citation type="submission" date="2016-05" db="EMBL/GenBank/DDBJ databases">
        <title>Comparative genomics of biotechnologically important yeasts.</title>
        <authorList>
            <consortium name="DOE Joint Genome Institute"/>
            <person name="Riley R."/>
            <person name="Haridas S."/>
            <person name="Wolfe K.H."/>
            <person name="Lopes M.R."/>
            <person name="Hittinger C.T."/>
            <person name="Goker M."/>
            <person name="Salamov A."/>
            <person name="Wisecaver J."/>
            <person name="Long T.M."/>
            <person name="Aerts A.L."/>
            <person name="Barry K."/>
            <person name="Choi C."/>
            <person name="Clum A."/>
            <person name="Coughlan A.Y."/>
            <person name="Deshpande S."/>
            <person name="Douglass A.P."/>
            <person name="Hanson S.J."/>
            <person name="Klenk H.-P."/>
            <person name="LaButti K."/>
            <person name="Lapidus A."/>
            <person name="Lindquist E."/>
            <person name="Lipzen A."/>
            <person name="Meier-kolthoff J.P."/>
            <person name="Ohm R.A."/>
            <person name="Otillar R.P."/>
            <person name="Pangilinan J."/>
            <person name="Peng Y."/>
            <person name="Rokas A."/>
            <person name="Rosa C.A."/>
            <person name="Scheuner C."/>
            <person name="Sibirny A.A."/>
            <person name="Slot J.C."/>
            <person name="Stielow J.B."/>
            <person name="Sun H."/>
            <person name="Kurtzman C.P."/>
            <person name="Blackwell M."/>
            <person name="Grigoriev I.V."/>
            <person name="Jeffries T.W."/>
        </authorList>
    </citation>
    <scope>NUCLEOTIDE SEQUENCE [LARGE SCALE GENOMIC DNA]</scope>
    <source>
        <strain evidence="10 11">NRRL YB-4993</strain>
    </source>
</reference>
<proteinExistence type="predicted"/>
<dbReference type="PROSITE" id="PS50048">
    <property type="entry name" value="ZN2_CY6_FUNGAL_2"/>
    <property type="match status" value="1"/>
</dbReference>
<evidence type="ECO:0000256" key="8">
    <source>
        <dbReference type="SAM" id="MobiDB-lite"/>
    </source>
</evidence>
<organism evidence="10 11">
    <name type="scientific">Metschnikowia bicuspidata var. bicuspidata NRRL YB-4993</name>
    <dbReference type="NCBI Taxonomy" id="869754"/>
    <lineage>
        <taxon>Eukaryota</taxon>
        <taxon>Fungi</taxon>
        <taxon>Dikarya</taxon>
        <taxon>Ascomycota</taxon>
        <taxon>Saccharomycotina</taxon>
        <taxon>Pichiomycetes</taxon>
        <taxon>Metschnikowiaceae</taxon>
        <taxon>Metschnikowia</taxon>
    </lineage>
</organism>
<keyword evidence="3" id="KW-0862">Zinc</keyword>
<comment type="caution">
    <text evidence="10">The sequence shown here is derived from an EMBL/GenBank/DDBJ whole genome shotgun (WGS) entry which is preliminary data.</text>
</comment>
<evidence type="ECO:0000313" key="11">
    <source>
        <dbReference type="Proteomes" id="UP000092555"/>
    </source>
</evidence>
<evidence type="ECO:0000256" key="3">
    <source>
        <dbReference type="ARBA" id="ARBA00022833"/>
    </source>
</evidence>
<sequence length="1024" mass="117017">MANSNARFINTEMGVRASQACDRCRIKKTRCDGGNPCSKCASVGFLCTVSDKLARRSFPKGYTVNLENRIKELEKEIKLLKSQTSSNGVKSENPGVEPTPNPEIHKTKDAENGTAIGEPPAVIVKNQNHLIQINNPIDQIFNLDENGIIIGNDNLNFESQFNHLLINLKLPFLKITNSHNYLQDDPNTYLFHRSYKNYNNYHNKDLGVIYNPLTMKGLLRNSGPGSEELPTDVYDLFIKLVSNFKKLFSSKKELDHQIVQYFLNYNTFIPIFEYEVFMQGYDAFHTMYPFMFTYDDATINGFNLSSNDYQVVNEYLVLVIQIYAMILMNDPSLNLNLLLNHKSPNYTFRQGRMEKKNLVSSLYDFLPYLNVFHVSVNQLHTYLLFLYYSLITNNKEKSLVLSSLINAFIGILGVNLNCDNLFFSDLSLTLSQRRDRVKVFWSFKILLKCFNLKFGFKPTINTTVINPVTIDRYFKLTPEKLSLLVTPNTDGNIDSLFETLLAPSIEFLNLMNIVIPSSFSPNYYEYLKQDRHGGEAQNPAAAAKKGHTSHLDWILNDDDGDGNDGNLNYNYNQFLSIDKNLSNWRYALQDKKLNIQPLEKVIGLSMLSKFEDSSLYYRISFDGGNMYQNFGISQEGLHHYVNTGIPDVHSAIQLIKMQLHFHYLMIRSMNYLNFVIEHELASGYYLKIASISREVLAFFLIIFQHVGHSHTEVPDALESINEMKNVYDPFPSTFDIDEEGLIINDFSARRRRKDSGSKVRFPSKAIPSSPFNPILNGLSLTMINFKKIIVLQMLYLLICNLKIAKKGGSMSGDTLQILSDSISLFIKIFINYKPHPSNLLTINKKEEFLLFKRIINDELKDDILNDSNNDTDLEDEEANEIDWDDENMDEDLKYLKILKYIKYKTSSLTELTTSQGWKDNKELKPDILDSMVVVGVPGNNSLQQQRIPNSVSTLNSANPSAFLRFSPGTYTSDLNLAAIYPNFDSPGTVAKLGSILEKGDEKNKQERELANDLMSMRNGVLRQN</sequence>
<evidence type="ECO:0000259" key="9">
    <source>
        <dbReference type="PROSITE" id="PS50048"/>
    </source>
</evidence>
<feature type="region of interest" description="Disordered" evidence="8">
    <location>
        <begin position="83"/>
        <end position="112"/>
    </location>
</feature>
<dbReference type="CDD" id="cd00067">
    <property type="entry name" value="GAL4"/>
    <property type="match status" value="1"/>
</dbReference>
<evidence type="ECO:0000256" key="5">
    <source>
        <dbReference type="ARBA" id="ARBA00023125"/>
    </source>
</evidence>
<dbReference type="InterPro" id="IPR001138">
    <property type="entry name" value="Zn2Cys6_DnaBD"/>
</dbReference>
<dbReference type="PANTHER" id="PTHR47782">
    <property type="entry name" value="ZN(II)2CYS6 TRANSCRIPTION FACTOR (EUROFUNG)-RELATED"/>
    <property type="match status" value="1"/>
</dbReference>
<dbReference type="GeneID" id="30029168"/>
<evidence type="ECO:0000256" key="7">
    <source>
        <dbReference type="ARBA" id="ARBA00023242"/>
    </source>
</evidence>
<dbReference type="GO" id="GO:0005634">
    <property type="term" value="C:nucleus"/>
    <property type="evidence" value="ECO:0007669"/>
    <property type="project" value="UniProtKB-SubCell"/>
</dbReference>
<keyword evidence="7" id="KW-0539">Nucleus</keyword>
<dbReference type="OrthoDB" id="4151048at2759"/>
<keyword evidence="5" id="KW-0238">DNA-binding</keyword>
<keyword evidence="11" id="KW-1185">Reference proteome</keyword>
<dbReference type="CDD" id="cd12148">
    <property type="entry name" value="fungal_TF_MHR"/>
    <property type="match status" value="1"/>
</dbReference>
<dbReference type="PANTHER" id="PTHR47782:SF1">
    <property type="entry name" value="PYRIMIDINE PATHWAY REGULATORY PROTEIN 1"/>
    <property type="match status" value="1"/>
</dbReference>
<keyword evidence="2" id="KW-0479">Metal-binding</keyword>
<comment type="subcellular location">
    <subcellularLocation>
        <location evidence="1">Nucleus</location>
    </subcellularLocation>
</comment>
<gene>
    <name evidence="10" type="ORF">METBIDRAFT_33018</name>
</gene>
<evidence type="ECO:0000256" key="4">
    <source>
        <dbReference type="ARBA" id="ARBA00023015"/>
    </source>
</evidence>
<dbReference type="Proteomes" id="UP000092555">
    <property type="component" value="Unassembled WGS sequence"/>
</dbReference>
<dbReference type="STRING" id="869754.A0A1A0H7F7"/>
<dbReference type="SUPFAM" id="SSF57701">
    <property type="entry name" value="Zn2/Cys6 DNA-binding domain"/>
    <property type="match status" value="1"/>
</dbReference>
<dbReference type="PROSITE" id="PS00463">
    <property type="entry name" value="ZN2_CY6_FUNGAL_1"/>
    <property type="match status" value="1"/>
</dbReference>
<evidence type="ECO:0000313" key="10">
    <source>
        <dbReference type="EMBL" id="OBA20029.1"/>
    </source>
</evidence>
<evidence type="ECO:0000256" key="2">
    <source>
        <dbReference type="ARBA" id="ARBA00022723"/>
    </source>
</evidence>
<feature type="domain" description="Zn(2)-C6 fungal-type" evidence="9">
    <location>
        <begin position="20"/>
        <end position="49"/>
    </location>
</feature>
<dbReference type="InterPro" id="IPR036864">
    <property type="entry name" value="Zn2-C6_fun-type_DNA-bd_sf"/>
</dbReference>
<dbReference type="GO" id="GO:0000981">
    <property type="term" value="F:DNA-binding transcription factor activity, RNA polymerase II-specific"/>
    <property type="evidence" value="ECO:0007669"/>
    <property type="project" value="InterPro"/>
</dbReference>
<accession>A0A1A0H7F7</accession>
<protein>
    <recommendedName>
        <fullName evidence="9">Zn(2)-C6 fungal-type domain-containing protein</fullName>
    </recommendedName>
</protein>
<dbReference type="RefSeq" id="XP_018710554.1">
    <property type="nucleotide sequence ID" value="XM_018856192.1"/>
</dbReference>
<name>A0A1A0H7F7_9ASCO</name>
<evidence type="ECO:0000256" key="1">
    <source>
        <dbReference type="ARBA" id="ARBA00004123"/>
    </source>
</evidence>
<keyword evidence="4" id="KW-0805">Transcription regulation</keyword>
<dbReference type="GO" id="GO:0045944">
    <property type="term" value="P:positive regulation of transcription by RNA polymerase II"/>
    <property type="evidence" value="ECO:0007669"/>
    <property type="project" value="TreeGrafter"/>
</dbReference>
<dbReference type="Pfam" id="PF00172">
    <property type="entry name" value="Zn_clus"/>
    <property type="match status" value="1"/>
</dbReference>
<dbReference type="GO" id="GO:0043565">
    <property type="term" value="F:sequence-specific DNA binding"/>
    <property type="evidence" value="ECO:0007669"/>
    <property type="project" value="TreeGrafter"/>
</dbReference>
<dbReference type="AlphaFoldDB" id="A0A1A0H7F7"/>
<dbReference type="SMART" id="SM00066">
    <property type="entry name" value="GAL4"/>
    <property type="match status" value="1"/>
</dbReference>
<dbReference type="Gene3D" id="4.10.240.10">
    <property type="entry name" value="Zn(2)-C6 fungal-type DNA-binding domain"/>
    <property type="match status" value="1"/>
</dbReference>
<keyword evidence="6" id="KW-0804">Transcription</keyword>
<dbReference type="GO" id="GO:0008270">
    <property type="term" value="F:zinc ion binding"/>
    <property type="evidence" value="ECO:0007669"/>
    <property type="project" value="InterPro"/>
</dbReference>
<dbReference type="InterPro" id="IPR052202">
    <property type="entry name" value="Yeast_MetPath_Reg"/>
</dbReference>